<name>G0QXV1_ICHMU</name>
<protein>
    <submittedName>
        <fullName evidence="2">Uncharacterized protein</fullName>
    </submittedName>
</protein>
<organism evidence="2 3">
    <name type="scientific">Ichthyophthirius multifiliis</name>
    <name type="common">White spot disease agent</name>
    <name type="synonym">Ich</name>
    <dbReference type="NCBI Taxonomy" id="5932"/>
    <lineage>
        <taxon>Eukaryota</taxon>
        <taxon>Sar</taxon>
        <taxon>Alveolata</taxon>
        <taxon>Ciliophora</taxon>
        <taxon>Intramacronucleata</taxon>
        <taxon>Oligohymenophorea</taxon>
        <taxon>Hymenostomatida</taxon>
        <taxon>Ophryoglenina</taxon>
        <taxon>Ichthyophthirius</taxon>
    </lineage>
</organism>
<sequence>MTLKISSKVLFPQTSKKVKNVKFNQVQKKMTVFQFAKYRVNITVYPINVLILALHQEKVLFLMTKYFVLGTMLLFRKGWSTRKWSYPKWARNIPYRGEKWPIKHQSTQKQAQCTQSTPYGNPRS</sequence>
<feature type="region of interest" description="Disordered" evidence="1">
    <location>
        <begin position="102"/>
        <end position="124"/>
    </location>
</feature>
<feature type="compositionally biased region" description="Polar residues" evidence="1">
    <location>
        <begin position="104"/>
        <end position="124"/>
    </location>
</feature>
<proteinExistence type="predicted"/>
<accession>G0QXV1</accession>
<evidence type="ECO:0000313" key="3">
    <source>
        <dbReference type="Proteomes" id="UP000008983"/>
    </source>
</evidence>
<dbReference type="InParanoid" id="G0QXV1"/>
<dbReference type="Proteomes" id="UP000008983">
    <property type="component" value="Unassembled WGS sequence"/>
</dbReference>
<gene>
    <name evidence="2" type="ORF">IMG5_145390</name>
</gene>
<evidence type="ECO:0000313" key="2">
    <source>
        <dbReference type="EMBL" id="EGR29948.1"/>
    </source>
</evidence>
<dbReference type="GeneID" id="14906062"/>
<evidence type="ECO:0000256" key="1">
    <source>
        <dbReference type="SAM" id="MobiDB-lite"/>
    </source>
</evidence>
<keyword evidence="3" id="KW-1185">Reference proteome</keyword>
<dbReference type="AlphaFoldDB" id="G0QXV1"/>
<dbReference type="EMBL" id="GL984089">
    <property type="protein sequence ID" value="EGR29948.1"/>
    <property type="molecule type" value="Genomic_DNA"/>
</dbReference>
<dbReference type="RefSeq" id="XP_004031184.1">
    <property type="nucleotide sequence ID" value="XM_004031136.1"/>
</dbReference>
<reference evidence="2 3" key="1">
    <citation type="submission" date="2011-07" db="EMBL/GenBank/DDBJ databases">
        <authorList>
            <person name="Coyne R."/>
            <person name="Brami D."/>
            <person name="Johnson J."/>
            <person name="Hostetler J."/>
            <person name="Hannick L."/>
            <person name="Clark T."/>
            <person name="Cassidy-Hanley D."/>
            <person name="Inman J."/>
        </authorList>
    </citation>
    <scope>NUCLEOTIDE SEQUENCE [LARGE SCALE GENOMIC DNA]</scope>
    <source>
        <strain evidence="2 3">G5</strain>
    </source>
</reference>